<dbReference type="PANTHER" id="PTHR17695:SF11">
    <property type="entry name" value="SMALL SUBUNIT PROCESSOME COMPONENT 20 HOMOLOG"/>
    <property type="match status" value="1"/>
</dbReference>
<dbReference type="InterPro" id="IPR016024">
    <property type="entry name" value="ARM-type_fold"/>
</dbReference>
<proteinExistence type="predicted"/>
<sequence length="3070" mass="352925">MESYTIFDHSNNSCHSAATNDYYLGRNLIDAISIYSYNVKNSDFKKCLEELREYTSKPKSIGKNYKEIIKIILSNLKNSSIENYQIIIELLVAFIGDLRQRVIPILSHLIEFLRILILESNVIKCDYKKQLFHIFTYLNEWPMDNFESFHRLFEAWLTSSSSILQSHSSYIIGTTMKKFNDELYKHSIIYFVHYSKNLSNADIYYKYIDSIGLAIAYLLYNSNSNLFWRADQLIRLGLSIYEDNSLNISSNDDLLNNELFINSLFTIYLNAFYHLKCMNAPIDILIKMFISEIQKYIINITRGLGVEDTGNSCKKFDFKCNKLSIAFGIFVRSSIYHSTIMASFFTNSLLGLIYWAKPISDVDIIMPIELSLDSLFDLKSLNNRHLMVIYNNILLPNFEFLCDIISNLSRSNPGKYSDIIQLSSRLFKKLVINMTQSYNLFDSLESKCMLIHYTNRSNNGLYKIAAVGKKYPECIDLIHKLLKSLNNLGGDNIKQHLELKYSSLNILNDFNKLQLCESNIIQIYNFLVPDFLDYLDDFITNFINSDLSIHGGLIMASITSLLDCILTFLRHNIFIKNMNRFKDNLISLFKISISYLISDHNDDKFDDVVISNAIKSIDIIFRSIPTFCNFDTSEIEETIQEVSDKLQFENQPFKCILDHCTIINSKMLVFAIYLVTSSKYKFQSGIYEYLSHNKFIIEQLISTHHIKKFIIQFYKTIITRLIIPNRSVQLLILDCIDYKILHCLNKLFKNDCNEVKTDVRCDDILEKLRRLISIDYSINDQRAKVNLTVNIIDNSATWSPLVCIIVMNVLTSQLLYKFEPLWNSSIESISKLIRSYKSNVATVYDCNFFHHFYNLYSSFIKSYIQHTIGNHAIYLDDTKFSNEANSNSIPIYNNDSNYNFKISNGNINNIFDLIKSYDTLIDNDYKKTAYITFSKEIYDRNKRKPLLYIIESKLYSFTPLPQNSSSSIHIDVFTDANIVVKNFSLIVSSIINKLGVSRDKMYYHFINELVDMIKKLFELKCYELIGELINAINSIVPSKIKVFDSGLDNQVNKSILYLSVLIINNFTALNANVKEKCIILLSHSIRLKESFPNLNSIISLINGKEIKSTIEYLSNFTSNGQMIVFNKILYKILFQLTMRFNKSFKSDRFVIIDFLNSSPESILPRVYYELFESIIYIKDCNELAECWDDVIRSICDDHEKFFQILNPYNWNNGLVSWNPCSINSNDGGYDMDKLGEWFVSSTKFTININFVTSIGFNKFVKWLDRSISQLSILLKPIHTFLFQLLYDCFLIYSSLNKSFHSSQYSNLITNDQTNDSVANKINGLLDAVMELDYIKHPSKHSYDNTNDQSFTNESEIDLFDRPNFDVTCSADSSEYSMIDVDENQKNVEEMTIYVSDNINNLESENDIAKGCDDDNFQSKKEINLIKFTLLNLLIKLIVESTPINMNVSSIVDMIKDSLTNIVKHELNMYVRHSNKISCQIITLLSSICTRSIQSKDFIYTTMDVLAKSFEYQNGCQIQTYSILSECMQLTLELFTNLYSNSENGLDLKYLEHFIQSTKYYWYRNCQLSNIQLDFISMAIQFVEKYADFLFLVLLTSKNISKLNQRSQDTKALNNALKMVIRSMRLINNMPNHENELLNDIIYESDNLTTNYLANCRDLKARKYTCEIMSLTAICELSQSKMDLPFNSIFKNGYNEADFEIICKICTSDYRYWRYGMACILDTLYCIKSGTLIIKINIDDNINFLSDFTAKFICETKISGTRTTKINTLLISSFIKPLLSNIYFLMTSNCDWLEDYIVLVKSIGLFYTGLVEKACALYCLGNGLQAEEGVNLLRMLFPLSNAVELLIMRAQQFTITTAIEIVKRLSFSIKKYKTIIANDLSANDRAQKFDEMTNVLFGDISDTLPQIINLGVSENMIDFDGKFVYYGEETHSHYIYDFDDIKRNKHALALKKMGQCVPMLSHVTLVKFAIPLALHYLKQPNSSQKTFSDSLADAAGDFLTSTIAHHLTLKHLIPSLFNLYNTTRQNRIFRIMVNGISQYKFELGDGNDVFLGKLLKNVRSNVVVSSKFYTRGKRDISGEPIFANRNFQKTDENRICVPGACELYGIICNLLEILYENDVVEDVMWVVRRLGNMLKSRDRDIRRSARNGLVKLACHINIRHLPNILYELDLLLQTGYKVPVLSFTSLKILEGFTSHTSDNAYLIRNQISEECLKVIFRIISKELMYILDSNVLEKGIGDVKSFNRVDEGKRQHFADICYILSRQGDTCIAGRLYLYYFEMMLEHGKHSKFLVKLKEMLTATAKGLSCRVDNDLLNLSNVLLWISISYIHGHGGSCLVDNIDRYLSNKPTISESFDGIIYQEEKIQNVYPQVVKEFYIHLASSALEIMRAYLRSHGCTGSSSVSIDIIPVVYTFTCGNSLLQDKSSRCIMVLLRINVGILSEHCWVITRVIFEYFSRIQCHRDIRNNHILLLKIFVNMIDQRGQNWLRAIGISDHDEARKKIYNTLIDVCINNMSTSSMRISMLQVMHYLFMKNSISMLATQSKVTNCVTSVTKLLLHTQCYTTQVFRHGSKILLYILKHYPTEVMLDSLMPLLVKNVNVNRHVVFALLKSIIKCPTYPPQSQYTRLIFFICYSSLSSVSNAVSDAGLKGIVYDIMTTVFRLVPNQSVELLDTCYKLAKEGENKAHLAAFSSICLILSMAITNVHEVLGGNLIQSAYHILILSVRTGGNSDMDLDSKLVNTSLKTLHNVLNMLTNDDLDVINCMVVSTSDSCIGIGAPGTISRGKRSSIACLRAFWDFITNVGYRHGHPLVESTSLACFNTVLKLAPDTMEGKVVVSMLAKCLDRLGFSKAFELHGKMRDTVLELVTLAIDYLERIVGLCPSSGSAWKWCEDGPVADKASFFEDLVKKSPDQVLKSSVSWLCYLVRRHLGNVKTRYQRLQGICIVLQHLASRQYIYTKEGEVSLVKLITSARIASTLLSKREVGKREKEKRERDSTYRRICEISSLAEEMLNMIERKMGKLDRSQDYIRLVNTAGSYIARRRTHVKVSRTRALVCNPKLAVLRKVAKHTKKRR</sequence>
<dbReference type="EMBL" id="FO082872">
    <property type="protein sequence ID" value="SJK85905.1"/>
    <property type="molecule type" value="Genomic_DNA"/>
</dbReference>
<evidence type="ECO:0000313" key="3">
    <source>
        <dbReference type="Proteomes" id="UP000002899"/>
    </source>
</evidence>
<dbReference type="KEGG" id="bmic:BMR1_02g01466"/>
<dbReference type="InterPro" id="IPR052575">
    <property type="entry name" value="SSU_processome_comp_20"/>
</dbReference>
<reference evidence="2 3" key="3">
    <citation type="journal article" date="2016" name="Sci. Rep.">
        <title>Genome-wide diversity and gene expression profiling of Babesia microti isolates identify polymorphic genes that mediate host-pathogen interactions.</title>
        <authorList>
            <person name="Silva J.C."/>
            <person name="Cornillot E."/>
            <person name="McCracken C."/>
            <person name="Usmani-Brown S."/>
            <person name="Dwivedi A."/>
            <person name="Ifeonu O.O."/>
            <person name="Crabtree J."/>
            <person name="Gotia H.T."/>
            <person name="Virji A.Z."/>
            <person name="Reynes C."/>
            <person name="Colinge J."/>
            <person name="Kumar V."/>
            <person name="Lawres L."/>
            <person name="Pazzi J.E."/>
            <person name="Pablo J.V."/>
            <person name="Hung C."/>
            <person name="Brancato J."/>
            <person name="Kumari P."/>
            <person name="Orvis J."/>
            <person name="Tretina K."/>
            <person name="Chibucos M."/>
            <person name="Ott S."/>
            <person name="Sadzewicz L."/>
            <person name="Sengamalay N."/>
            <person name="Shetty A.C."/>
            <person name="Su Q."/>
            <person name="Tallon L."/>
            <person name="Fraser C.M."/>
            <person name="Frutos R."/>
            <person name="Molina D.M."/>
            <person name="Krause P.J."/>
            <person name="Ben Mamoun C."/>
        </authorList>
    </citation>
    <scope>NUCLEOTIDE SEQUENCE [LARGE SCALE GENOMIC DNA]</scope>
    <source>
        <strain evidence="2 3">RI</strain>
    </source>
</reference>
<feature type="domain" description="U3 small nucleolar RNA-associated protein 20" evidence="1">
    <location>
        <begin position="2106"/>
        <end position="2304"/>
    </location>
</feature>
<evidence type="ECO:0000313" key="2">
    <source>
        <dbReference type="EMBL" id="SJK85905.1"/>
    </source>
</evidence>
<evidence type="ECO:0000259" key="1">
    <source>
        <dbReference type="Pfam" id="PF20416"/>
    </source>
</evidence>
<dbReference type="GO" id="GO:0030686">
    <property type="term" value="C:90S preribosome"/>
    <property type="evidence" value="ECO:0007669"/>
    <property type="project" value="TreeGrafter"/>
</dbReference>
<dbReference type="GeneID" id="24424082"/>
<dbReference type="InterPro" id="IPR046523">
    <property type="entry name" value="UTP20_dom"/>
</dbReference>
<dbReference type="Proteomes" id="UP000002899">
    <property type="component" value="Chromosome II"/>
</dbReference>
<dbReference type="GO" id="GO:0032040">
    <property type="term" value="C:small-subunit processome"/>
    <property type="evidence" value="ECO:0007669"/>
    <property type="project" value="TreeGrafter"/>
</dbReference>
<dbReference type="VEuPathDB" id="PiroplasmaDB:BMR1_02g01466"/>
<accession>A0A1R4AA93</accession>
<reference evidence="2 3" key="2">
    <citation type="journal article" date="2013" name="PLoS ONE">
        <title>Whole genome mapping and re-organization of the nuclear and mitochondrial genomes of Babesia microti isolates.</title>
        <authorList>
            <person name="Cornillot E."/>
            <person name="Dassouli A."/>
            <person name="Garg A."/>
            <person name="Pachikara N."/>
            <person name="Randazzo S."/>
            <person name="Depoix D."/>
            <person name="Carcy B."/>
            <person name="Delbecq S."/>
            <person name="Frutos R."/>
            <person name="Silva J.C."/>
            <person name="Sutton R."/>
            <person name="Krause P.J."/>
            <person name="Mamoun C.B."/>
        </authorList>
    </citation>
    <scope>NUCLEOTIDE SEQUENCE [LARGE SCALE GENOMIC DNA]</scope>
    <source>
        <strain evidence="2 3">RI</strain>
    </source>
</reference>
<dbReference type="SUPFAM" id="SSF48371">
    <property type="entry name" value="ARM repeat"/>
    <property type="match status" value="1"/>
</dbReference>
<dbReference type="PANTHER" id="PTHR17695">
    <property type="entry name" value="SMALL SUBUNIT PROCESSOME COMPONENT 20 HOMOLOG"/>
    <property type="match status" value="1"/>
</dbReference>
<protein>
    <recommendedName>
        <fullName evidence="1">U3 small nucleolar RNA-associated protein 20 domain-containing protein</fullName>
    </recommendedName>
</protein>
<reference evidence="2 3" key="1">
    <citation type="journal article" date="2012" name="Nucleic Acids Res.">
        <title>Sequencing of the smallest Apicomplexan genome from the human pathogen Babesia microti.</title>
        <authorList>
            <person name="Cornillot E."/>
            <person name="Hadj-Kaddour K."/>
            <person name="Dassouli A."/>
            <person name="Noel B."/>
            <person name="Ranwez V."/>
            <person name="Vacherie B."/>
            <person name="Augagneur Y."/>
            <person name="Bres V."/>
            <person name="Duclos A."/>
            <person name="Randazzo S."/>
            <person name="Carcy B."/>
            <person name="Debierre-Grockiego F."/>
            <person name="Delbecq S."/>
            <person name="Moubri-Menage K."/>
            <person name="Shams-Eldin H."/>
            <person name="Usmani-Brown S."/>
            <person name="Bringaud F."/>
            <person name="Wincker P."/>
            <person name="Vivares C.P."/>
            <person name="Schwarz R.T."/>
            <person name="Schetters T.P."/>
            <person name="Krause P.J."/>
            <person name="Gorenflot A."/>
            <person name="Berry V."/>
            <person name="Barbe V."/>
            <person name="Ben Mamoun C."/>
        </authorList>
    </citation>
    <scope>NUCLEOTIDE SEQUENCE [LARGE SCALE GENOMIC DNA]</scope>
    <source>
        <strain evidence="2 3">RI</strain>
    </source>
</reference>
<name>A0A1R4AA93_BABMR</name>
<organism evidence="2 3">
    <name type="scientific">Babesia microti (strain RI)</name>
    <dbReference type="NCBI Taxonomy" id="1133968"/>
    <lineage>
        <taxon>Eukaryota</taxon>
        <taxon>Sar</taxon>
        <taxon>Alveolata</taxon>
        <taxon>Apicomplexa</taxon>
        <taxon>Aconoidasida</taxon>
        <taxon>Piroplasmida</taxon>
        <taxon>Babesiidae</taxon>
        <taxon>Babesia</taxon>
    </lineage>
</organism>
<dbReference type="Pfam" id="PF20416">
    <property type="entry name" value="UTP20"/>
    <property type="match status" value="1"/>
</dbReference>
<keyword evidence="3" id="KW-1185">Reference proteome</keyword>
<dbReference type="RefSeq" id="XP_021338114.1">
    <property type="nucleotide sequence ID" value="XM_021483161.1"/>
</dbReference>